<gene>
    <name evidence="4" type="primary">dnaK_5</name>
    <name evidence="4" type="ORF">Mal33_54000</name>
</gene>
<dbReference type="SUPFAM" id="SSF53067">
    <property type="entry name" value="Actin-like ATPase domain"/>
    <property type="match status" value="2"/>
</dbReference>
<dbReference type="PRINTS" id="PR00301">
    <property type="entry name" value="HEATSHOCK70"/>
</dbReference>
<dbReference type="Gene3D" id="3.90.640.10">
    <property type="entry name" value="Actin, Chain A, domain 4"/>
    <property type="match status" value="1"/>
</dbReference>
<dbReference type="Proteomes" id="UP000316770">
    <property type="component" value="Chromosome"/>
</dbReference>
<dbReference type="PANTHER" id="PTHR14187:SF5">
    <property type="entry name" value="HEAT SHOCK 70 KDA PROTEIN 12A"/>
    <property type="match status" value="1"/>
</dbReference>
<protein>
    <submittedName>
        <fullName evidence="4">Chaperone protein DnaK</fullName>
    </submittedName>
</protein>
<proteinExistence type="inferred from homology"/>
<comment type="similarity">
    <text evidence="1">Belongs to the heat shock protein 70 family.</text>
</comment>
<dbReference type="InterPro" id="IPR021030">
    <property type="entry name" value="DUF3731"/>
</dbReference>
<reference evidence="4 5" key="1">
    <citation type="submission" date="2019-02" db="EMBL/GenBank/DDBJ databases">
        <title>Deep-cultivation of Planctomycetes and their phenomic and genomic characterization uncovers novel biology.</title>
        <authorList>
            <person name="Wiegand S."/>
            <person name="Jogler M."/>
            <person name="Boedeker C."/>
            <person name="Pinto D."/>
            <person name="Vollmers J."/>
            <person name="Rivas-Marin E."/>
            <person name="Kohn T."/>
            <person name="Peeters S.H."/>
            <person name="Heuer A."/>
            <person name="Rast P."/>
            <person name="Oberbeckmann S."/>
            <person name="Bunk B."/>
            <person name="Jeske O."/>
            <person name="Meyerdierks A."/>
            <person name="Storesund J.E."/>
            <person name="Kallscheuer N."/>
            <person name="Luecker S."/>
            <person name="Lage O.M."/>
            <person name="Pohl T."/>
            <person name="Merkel B.J."/>
            <person name="Hornburger P."/>
            <person name="Mueller R.-W."/>
            <person name="Bruemmer F."/>
            <person name="Labrenz M."/>
            <person name="Spormann A.M."/>
            <person name="Op den Camp H."/>
            <person name="Overmann J."/>
            <person name="Amann R."/>
            <person name="Jetten M.S.M."/>
            <person name="Mascher T."/>
            <person name="Medema M.H."/>
            <person name="Devos D.P."/>
            <person name="Kaster A.-K."/>
            <person name="Ovreas L."/>
            <person name="Rohde M."/>
            <person name="Galperin M.Y."/>
            <person name="Jogler C."/>
        </authorList>
    </citation>
    <scope>NUCLEOTIDE SEQUENCE [LARGE SCALE GENOMIC DNA]</scope>
    <source>
        <strain evidence="4 5">Mal33</strain>
    </source>
</reference>
<keyword evidence="2" id="KW-0547">Nucleotide-binding</keyword>
<dbReference type="GO" id="GO:0005524">
    <property type="term" value="F:ATP binding"/>
    <property type="evidence" value="ECO:0007669"/>
    <property type="project" value="UniProtKB-KW"/>
</dbReference>
<dbReference type="EMBL" id="CP036318">
    <property type="protein sequence ID" value="QDV59372.1"/>
    <property type="molecule type" value="Genomic_DNA"/>
</dbReference>
<dbReference type="CDD" id="cd10170">
    <property type="entry name" value="ASKHA_NBD_HSP70"/>
    <property type="match status" value="1"/>
</dbReference>
<evidence type="ECO:0000256" key="1">
    <source>
        <dbReference type="ARBA" id="ARBA00007381"/>
    </source>
</evidence>
<keyword evidence="5" id="KW-1185">Reference proteome</keyword>
<keyword evidence="3" id="KW-0067">ATP-binding</keyword>
<dbReference type="InterPro" id="IPR018181">
    <property type="entry name" value="Heat_shock_70_CS"/>
</dbReference>
<evidence type="ECO:0000313" key="4">
    <source>
        <dbReference type="EMBL" id="QDV59372.1"/>
    </source>
</evidence>
<dbReference type="Pfam" id="PF12531">
    <property type="entry name" value="DUF3731"/>
    <property type="match status" value="1"/>
</dbReference>
<dbReference type="RefSeq" id="WP_145290796.1">
    <property type="nucleotide sequence ID" value="NZ_CP036318.1"/>
</dbReference>
<dbReference type="Gene3D" id="3.30.420.40">
    <property type="match status" value="2"/>
</dbReference>
<evidence type="ECO:0000313" key="5">
    <source>
        <dbReference type="Proteomes" id="UP000316770"/>
    </source>
</evidence>
<dbReference type="InterPro" id="IPR043129">
    <property type="entry name" value="ATPase_NBD"/>
</dbReference>
<name>A0A518J206_9BACT</name>
<organism evidence="4 5">
    <name type="scientific">Rosistilla oblonga</name>
    <dbReference type="NCBI Taxonomy" id="2527990"/>
    <lineage>
        <taxon>Bacteria</taxon>
        <taxon>Pseudomonadati</taxon>
        <taxon>Planctomycetota</taxon>
        <taxon>Planctomycetia</taxon>
        <taxon>Pirellulales</taxon>
        <taxon>Pirellulaceae</taxon>
        <taxon>Rosistilla</taxon>
    </lineage>
</organism>
<dbReference type="InterPro" id="IPR013126">
    <property type="entry name" value="Hsp_70_fam"/>
</dbReference>
<dbReference type="PANTHER" id="PTHR14187">
    <property type="entry name" value="ALPHA KINASE/ELONGATION FACTOR 2 KINASE"/>
    <property type="match status" value="1"/>
</dbReference>
<dbReference type="Pfam" id="PF00012">
    <property type="entry name" value="HSP70"/>
    <property type="match status" value="1"/>
</dbReference>
<dbReference type="AlphaFoldDB" id="A0A518J206"/>
<dbReference type="PROSITE" id="PS00297">
    <property type="entry name" value="HSP70_1"/>
    <property type="match status" value="1"/>
</dbReference>
<accession>A0A518J206</accession>
<evidence type="ECO:0000256" key="2">
    <source>
        <dbReference type="ARBA" id="ARBA00022741"/>
    </source>
</evidence>
<evidence type="ECO:0000256" key="3">
    <source>
        <dbReference type="ARBA" id="ARBA00022840"/>
    </source>
</evidence>
<sequence length="935" mass="102843">MSEAEASFDPLVDRLPSRFVVGIDLGTTNCAVTYIDTQQTPWQIRVLSIPQLVAAGQVEPRDTLPSFHYQPATGQASGEALRLPWHRTDPDHCVGVMAREEGAQTAGRGIASAKSWLCHAGVDRTANLLPWHAVDDVRRMSPVEASSQYLAHIRDAWDDQFPDAPLADQDIVITLPASFDEVARELTVRAARQANLPRVVLIEEPQAAFYAWVYKHQNDWQQRVDVGQTILVCDIGGGTSDFTLIRVRASRTEPDQIQFHRVAVGEHLILGGDNLDLALAKHLEQKLTPGKKLPPRQWDLLLSASRAAKEQLLGEAASQQVSISLPSGGSRLIASSLQTDVTQDEVRALLVDGFLPDCELTDAPTQHASGFQEFGLPYATDSAITRYLSTFLTAHRDDEEGGGLPDVVLFNGGFFASPVLRSEVLQRLEHWLGTAPTVLDNDRLDLAVARGAAYYGMVRRGEGVKIAASLARSYYIGVDADAVSGQPRVVCLVPGGAQPGETFELDQTFQLTISQPVEFPLYVSSIRLADQLGQVLPLDVEQMTSLPPVRTVLRSKNRKETGEVSVRLRIGLTEIGTIDLSCHEIGSNRSWKLQFDVRSTTQTDTQQHVAVGETEGFVDEETWSLCRHAIAEVFDETGSAKPAKIAKHIAQIMGSSRNAWPMSLLRRIWEALMDFEAGRHKSAAHEARWLNLLGYSLRPGYGLAVDDWRVAQTWRTIHGKLAHHGGNIQTESLILWRRIAGGLSSGQQAAIAENWIAAIRGMHRKSLGRPVGNAAPLKPEESVEVWRLLGSLELLDGRLKVDLGNMIVDLMNRNSMQSPREAMVWALGRLGARQPFYGPLNTVVSIDAIQPWIAALLAVRQRGPAEQLALVQLCRRVDDRYRDIEPSTRDEVVDALAGDGVSDHLTSIVAQGGRFSHEEQEQVFGEALPRGLRLG</sequence>
<dbReference type="GO" id="GO:0140662">
    <property type="term" value="F:ATP-dependent protein folding chaperone"/>
    <property type="evidence" value="ECO:0007669"/>
    <property type="project" value="InterPro"/>
</dbReference>